<proteinExistence type="inferred from homology"/>
<organism evidence="9 10">
    <name type="scientific">Pigmentiphaga humi</name>
    <dbReference type="NCBI Taxonomy" id="2478468"/>
    <lineage>
        <taxon>Bacteria</taxon>
        <taxon>Pseudomonadati</taxon>
        <taxon>Pseudomonadota</taxon>
        <taxon>Betaproteobacteria</taxon>
        <taxon>Burkholderiales</taxon>
        <taxon>Alcaligenaceae</taxon>
        <taxon>Pigmentiphaga</taxon>
    </lineage>
</organism>
<evidence type="ECO:0000256" key="5">
    <source>
        <dbReference type="ARBA" id="ARBA00022989"/>
    </source>
</evidence>
<feature type="domain" description="ABC transmembrane type-1" evidence="8">
    <location>
        <begin position="108"/>
        <end position="298"/>
    </location>
</feature>
<keyword evidence="5 7" id="KW-1133">Transmembrane helix</keyword>
<keyword evidence="2 7" id="KW-0813">Transport</keyword>
<feature type="transmembrane region" description="Helical" evidence="7">
    <location>
        <begin position="38"/>
        <end position="60"/>
    </location>
</feature>
<evidence type="ECO:0000256" key="7">
    <source>
        <dbReference type="RuleBase" id="RU363032"/>
    </source>
</evidence>
<dbReference type="Gene3D" id="1.10.3720.10">
    <property type="entry name" value="MetI-like"/>
    <property type="match status" value="1"/>
</dbReference>
<dbReference type="InterPro" id="IPR000515">
    <property type="entry name" value="MetI-like"/>
</dbReference>
<keyword evidence="10" id="KW-1185">Reference proteome</keyword>
<comment type="similarity">
    <text evidence="7">Belongs to the binding-protein-dependent transport system permease family.</text>
</comment>
<evidence type="ECO:0000256" key="3">
    <source>
        <dbReference type="ARBA" id="ARBA00022475"/>
    </source>
</evidence>
<reference evidence="9 10" key="1">
    <citation type="submission" date="2018-10" db="EMBL/GenBank/DDBJ databases">
        <authorList>
            <person name="Criscuolo A."/>
        </authorList>
    </citation>
    <scope>NUCLEOTIDE SEQUENCE [LARGE SCALE GENOMIC DNA]</scope>
    <source>
        <strain evidence="9">DnA1</strain>
    </source>
</reference>
<dbReference type="CDD" id="cd06261">
    <property type="entry name" value="TM_PBP2"/>
    <property type="match status" value="1"/>
</dbReference>
<keyword evidence="3" id="KW-1003">Cell membrane</keyword>
<feature type="transmembrane region" description="Helical" evidence="7">
    <location>
        <begin position="147"/>
        <end position="168"/>
    </location>
</feature>
<dbReference type="AlphaFoldDB" id="A0A3P4B3T0"/>
<feature type="transmembrane region" description="Helical" evidence="7">
    <location>
        <begin position="276"/>
        <end position="298"/>
    </location>
</feature>
<dbReference type="PANTHER" id="PTHR43386">
    <property type="entry name" value="OLIGOPEPTIDE TRANSPORT SYSTEM PERMEASE PROTEIN APPC"/>
    <property type="match status" value="1"/>
</dbReference>
<sequence>MSEARVVIEGTVPVVAGTVKRAPGRLRAVWGEFAESRLAVGGLAVCALLVLMALFAPMLAPQDPYDLAQVGFMDGSLPPMSRSMEGHLFVLGTDVQGRDMFSAMLFGLRTSLFVGVVSGVIAIVLGVLIGLLAAYAGGFVDALIMRVVDFMLSFPTILVALMLLAVLGQGVDKVILALVLVQWAHFARTIRSVALSERRMEYIEAARSLGLGRLRIVLGHLAPNCIPPIIVLGTIQIASAISAEATLSFLGLGLPITKPSLGLLIANGYNVMMAGLYWISVFPGMLLLVLIFAINIVGDQLREVLNPRNAR</sequence>
<dbReference type="SUPFAM" id="SSF161098">
    <property type="entry name" value="MetI-like"/>
    <property type="match status" value="1"/>
</dbReference>
<dbReference type="InterPro" id="IPR025966">
    <property type="entry name" value="OppC_N"/>
</dbReference>
<comment type="subcellular location">
    <subcellularLocation>
        <location evidence="1 7">Cell membrane</location>
        <topology evidence="1 7">Multi-pass membrane protein</topology>
    </subcellularLocation>
</comment>
<dbReference type="Pfam" id="PF12911">
    <property type="entry name" value="OppC_N"/>
    <property type="match status" value="1"/>
</dbReference>
<feature type="transmembrane region" description="Helical" evidence="7">
    <location>
        <begin position="112"/>
        <end position="135"/>
    </location>
</feature>
<gene>
    <name evidence="9" type="primary">dppC</name>
    <name evidence="9" type="ORF">PIGHUM_03029</name>
</gene>
<dbReference type="InterPro" id="IPR035906">
    <property type="entry name" value="MetI-like_sf"/>
</dbReference>
<evidence type="ECO:0000256" key="4">
    <source>
        <dbReference type="ARBA" id="ARBA00022692"/>
    </source>
</evidence>
<dbReference type="Proteomes" id="UP000277294">
    <property type="component" value="Unassembled WGS sequence"/>
</dbReference>
<dbReference type="PANTHER" id="PTHR43386:SF26">
    <property type="entry name" value="ABC TRANSPORTER PERMEASE PROTEIN"/>
    <property type="match status" value="1"/>
</dbReference>
<dbReference type="GO" id="GO:0005886">
    <property type="term" value="C:plasma membrane"/>
    <property type="evidence" value="ECO:0007669"/>
    <property type="project" value="UniProtKB-SubCell"/>
</dbReference>
<dbReference type="GO" id="GO:0055085">
    <property type="term" value="P:transmembrane transport"/>
    <property type="evidence" value="ECO:0007669"/>
    <property type="project" value="InterPro"/>
</dbReference>
<feature type="transmembrane region" description="Helical" evidence="7">
    <location>
        <begin position="174"/>
        <end position="190"/>
    </location>
</feature>
<dbReference type="Pfam" id="PF00528">
    <property type="entry name" value="BPD_transp_1"/>
    <property type="match status" value="1"/>
</dbReference>
<keyword evidence="4 7" id="KW-0812">Transmembrane</keyword>
<evidence type="ECO:0000313" key="10">
    <source>
        <dbReference type="Proteomes" id="UP000277294"/>
    </source>
</evidence>
<dbReference type="PROSITE" id="PS50928">
    <property type="entry name" value="ABC_TM1"/>
    <property type="match status" value="1"/>
</dbReference>
<evidence type="ECO:0000259" key="8">
    <source>
        <dbReference type="PROSITE" id="PS50928"/>
    </source>
</evidence>
<evidence type="ECO:0000256" key="1">
    <source>
        <dbReference type="ARBA" id="ARBA00004651"/>
    </source>
</evidence>
<dbReference type="EMBL" id="UWPJ01000023">
    <property type="protein sequence ID" value="VCU70949.1"/>
    <property type="molecule type" value="Genomic_DNA"/>
</dbReference>
<keyword evidence="6 7" id="KW-0472">Membrane</keyword>
<evidence type="ECO:0000256" key="2">
    <source>
        <dbReference type="ARBA" id="ARBA00022448"/>
    </source>
</evidence>
<accession>A0A3P4B3T0</accession>
<name>A0A3P4B3T0_9BURK</name>
<dbReference type="InterPro" id="IPR050366">
    <property type="entry name" value="BP-dependent_transpt_permease"/>
</dbReference>
<evidence type="ECO:0000256" key="6">
    <source>
        <dbReference type="ARBA" id="ARBA00023136"/>
    </source>
</evidence>
<evidence type="ECO:0000313" key="9">
    <source>
        <dbReference type="EMBL" id="VCU70949.1"/>
    </source>
</evidence>
<protein>
    <submittedName>
        <fullName evidence="9">Dipeptide transport system permease protein DppC</fullName>
    </submittedName>
</protein>